<name>A0A0J8R2B3_COCIT</name>
<organism evidence="1 2">
    <name type="scientific">Coccidioides immitis RMSCC 3703</name>
    <dbReference type="NCBI Taxonomy" id="454286"/>
    <lineage>
        <taxon>Eukaryota</taxon>
        <taxon>Fungi</taxon>
        <taxon>Dikarya</taxon>
        <taxon>Ascomycota</taxon>
        <taxon>Pezizomycotina</taxon>
        <taxon>Eurotiomycetes</taxon>
        <taxon>Eurotiomycetidae</taxon>
        <taxon>Onygenales</taxon>
        <taxon>Onygenaceae</taxon>
        <taxon>Coccidioides</taxon>
    </lineage>
</organism>
<evidence type="ECO:0000313" key="2">
    <source>
        <dbReference type="Proteomes" id="UP000054559"/>
    </source>
</evidence>
<evidence type="ECO:0000313" key="1">
    <source>
        <dbReference type="EMBL" id="KMU78470.1"/>
    </source>
</evidence>
<dbReference type="EMBL" id="DS268165">
    <property type="protein sequence ID" value="KMU78470.1"/>
    <property type="molecule type" value="Genomic_DNA"/>
</dbReference>
<gene>
    <name evidence="1" type="ORF">CISG_07475</name>
</gene>
<protein>
    <submittedName>
        <fullName evidence="1">Uncharacterized protein</fullName>
    </submittedName>
</protein>
<accession>A0A0J8R2B3</accession>
<dbReference type="Proteomes" id="UP000054559">
    <property type="component" value="Unassembled WGS sequence"/>
</dbReference>
<proteinExistence type="predicted"/>
<sequence>MLGGVNHHREGFWLEPTRLGARMPVDFTSSDLVVVFSHQRRPERGRRIPVLDSLEKDGDCRVNGDVFREGKSRYFPPGHAAPTTA</sequence>
<dbReference type="AlphaFoldDB" id="A0A0J8R2B3"/>
<reference evidence="2" key="1">
    <citation type="journal article" date="2010" name="Genome Res.">
        <title>Population genomic sequencing of Coccidioides fungi reveals recent hybridization and transposon control.</title>
        <authorList>
            <person name="Neafsey D.E."/>
            <person name="Barker B.M."/>
            <person name="Sharpton T.J."/>
            <person name="Stajich J.E."/>
            <person name="Park D.J."/>
            <person name="Whiston E."/>
            <person name="Hung C.-Y."/>
            <person name="McMahan C."/>
            <person name="White J."/>
            <person name="Sykes S."/>
            <person name="Heiman D."/>
            <person name="Young S."/>
            <person name="Zeng Q."/>
            <person name="Abouelleil A."/>
            <person name="Aftuck L."/>
            <person name="Bessette D."/>
            <person name="Brown A."/>
            <person name="FitzGerald M."/>
            <person name="Lui A."/>
            <person name="Macdonald J.P."/>
            <person name="Priest M."/>
            <person name="Orbach M.J."/>
            <person name="Galgiani J.N."/>
            <person name="Kirkland T.N."/>
            <person name="Cole G.T."/>
            <person name="Birren B.W."/>
            <person name="Henn M.R."/>
            <person name="Taylor J.W."/>
            <person name="Rounsley S.D."/>
        </authorList>
    </citation>
    <scope>NUCLEOTIDE SEQUENCE [LARGE SCALE GENOMIC DNA]</scope>
    <source>
        <strain evidence="2">RMSCC 3703</strain>
    </source>
</reference>